<evidence type="ECO:0000313" key="5">
    <source>
        <dbReference type="EMBL" id="GAA5797192.1"/>
    </source>
</evidence>
<protein>
    <recommendedName>
        <fullName evidence="4">HMG box domain-containing protein</fullName>
    </recommendedName>
</protein>
<evidence type="ECO:0000256" key="3">
    <source>
        <dbReference type="PROSITE-ProRule" id="PRU00267"/>
    </source>
</evidence>
<dbReference type="PROSITE" id="PS50118">
    <property type="entry name" value="HMG_BOX_2"/>
    <property type="match status" value="1"/>
</dbReference>
<dbReference type="PANTHER" id="PTHR45789">
    <property type="entry name" value="FI18025P1"/>
    <property type="match status" value="1"/>
</dbReference>
<dbReference type="Proteomes" id="UP001476247">
    <property type="component" value="Unassembled WGS sequence"/>
</dbReference>
<dbReference type="InterPro" id="IPR036910">
    <property type="entry name" value="HMG_box_dom_sf"/>
</dbReference>
<keyword evidence="1 3" id="KW-0238">DNA-binding</keyword>
<dbReference type="CDD" id="cd01389">
    <property type="entry name" value="HMG-box_ROX1-like"/>
    <property type="match status" value="1"/>
</dbReference>
<feature type="DNA-binding region" description="HMG box" evidence="3">
    <location>
        <begin position="15"/>
        <end position="83"/>
    </location>
</feature>
<dbReference type="Gene3D" id="1.10.30.10">
    <property type="entry name" value="High mobility group box domain"/>
    <property type="match status" value="1"/>
</dbReference>
<evidence type="ECO:0000313" key="6">
    <source>
        <dbReference type="Proteomes" id="UP001476247"/>
    </source>
</evidence>
<evidence type="ECO:0000259" key="4">
    <source>
        <dbReference type="PROSITE" id="PS50118"/>
    </source>
</evidence>
<comment type="caution">
    <text evidence="5">The sequence shown here is derived from an EMBL/GenBank/DDBJ whole genome shotgun (WGS) entry which is preliminary data.</text>
</comment>
<dbReference type="InterPro" id="IPR051356">
    <property type="entry name" value="SOX/SOX-like_TF"/>
</dbReference>
<dbReference type="Pfam" id="PF00505">
    <property type="entry name" value="HMG_box"/>
    <property type="match status" value="1"/>
</dbReference>
<keyword evidence="2 3" id="KW-0539">Nucleus</keyword>
<feature type="domain" description="HMG box" evidence="4">
    <location>
        <begin position="15"/>
        <end position="83"/>
    </location>
</feature>
<reference evidence="5 6" key="1">
    <citation type="submission" date="2024-04" db="EMBL/GenBank/DDBJ databases">
        <title>genome sequences of Mucor flavus KT1a and Helicostylum pulchrum KT1b strains isolation_sourced from the surface of a dry-aged beef.</title>
        <authorList>
            <person name="Toyotome T."/>
            <person name="Hosono M."/>
            <person name="Torimaru M."/>
            <person name="Fukuda K."/>
            <person name="Mikami N."/>
        </authorList>
    </citation>
    <scope>NUCLEOTIDE SEQUENCE [LARGE SCALE GENOMIC DNA]</scope>
    <source>
        <strain evidence="5 6">KT1b</strain>
    </source>
</reference>
<evidence type="ECO:0000256" key="1">
    <source>
        <dbReference type="ARBA" id="ARBA00023125"/>
    </source>
</evidence>
<dbReference type="EMBL" id="BAABUJ010000007">
    <property type="protein sequence ID" value="GAA5797192.1"/>
    <property type="molecule type" value="Genomic_DNA"/>
</dbReference>
<dbReference type="SUPFAM" id="SSF47095">
    <property type="entry name" value="HMG-box"/>
    <property type="match status" value="1"/>
</dbReference>
<dbReference type="SMART" id="SM00398">
    <property type="entry name" value="HMG"/>
    <property type="match status" value="1"/>
</dbReference>
<proteinExistence type="predicted"/>
<sequence>MDIASIITDPTAKKVPRPLNCFMTYRLEKQRDILQQCPGTNHRDISKITAKWWKEMSAAEKEPYRLKAYNAKFEHEQKYPNYKFNPKKKVTKTRAYKKRSEVAYSLQDIEQKRRLHTLYHQGHVKSEPTTKVEEPSSVKEDICCANCYASSRTCFTRPSFTHKPDSTEPASSTTTSYTTLYDYTTANSSYCTSSSRCYGTGESQSYSAFRVLAIKPAAEEYYSGPTSSSTTPGVPFPSLIHASYSPPIPPTFYYHH</sequence>
<name>A0ABP9XQZ0_9FUNG</name>
<accession>A0ABP9XQZ0</accession>
<dbReference type="PANTHER" id="PTHR45789:SF2">
    <property type="entry name" value="FI18025P1"/>
    <property type="match status" value="1"/>
</dbReference>
<dbReference type="InterPro" id="IPR009071">
    <property type="entry name" value="HMG_box_dom"/>
</dbReference>
<keyword evidence="6" id="KW-1185">Reference proteome</keyword>
<organism evidence="5 6">
    <name type="scientific">Helicostylum pulchrum</name>
    <dbReference type="NCBI Taxonomy" id="562976"/>
    <lineage>
        <taxon>Eukaryota</taxon>
        <taxon>Fungi</taxon>
        <taxon>Fungi incertae sedis</taxon>
        <taxon>Mucoromycota</taxon>
        <taxon>Mucoromycotina</taxon>
        <taxon>Mucoromycetes</taxon>
        <taxon>Mucorales</taxon>
        <taxon>Mucorineae</taxon>
        <taxon>Mucoraceae</taxon>
        <taxon>Helicostylum</taxon>
    </lineage>
</organism>
<gene>
    <name evidence="5" type="ORF">HPULCUR_002571</name>
</gene>
<evidence type="ECO:0000256" key="2">
    <source>
        <dbReference type="ARBA" id="ARBA00023242"/>
    </source>
</evidence>